<dbReference type="InterPro" id="IPR029058">
    <property type="entry name" value="AB_hydrolase_fold"/>
</dbReference>
<evidence type="ECO:0000256" key="1">
    <source>
        <dbReference type="SAM" id="MobiDB-lite"/>
    </source>
</evidence>
<dbReference type="RefSeq" id="WP_252310193.1">
    <property type="nucleotide sequence ID" value="NZ_BAAATO010000045.1"/>
</dbReference>
<comment type="caution">
    <text evidence="2">The sequence shown here is derived from an EMBL/GenBank/DDBJ whole genome shotgun (WGS) entry which is preliminary data.</text>
</comment>
<keyword evidence="3" id="KW-1185">Reference proteome</keyword>
<dbReference type="Proteomes" id="UP000608522">
    <property type="component" value="Unassembled WGS sequence"/>
</dbReference>
<proteinExistence type="predicted"/>
<feature type="compositionally biased region" description="Basic residues" evidence="1">
    <location>
        <begin position="64"/>
        <end position="73"/>
    </location>
</feature>
<reference evidence="3" key="1">
    <citation type="submission" date="2023-07" db="EMBL/GenBank/DDBJ databases">
        <title>Whole genome shotgun sequence of Streptomyces spororaveus NBRC 15456.</title>
        <authorList>
            <person name="Komaki H."/>
            <person name="Tamura T."/>
        </authorList>
    </citation>
    <scope>NUCLEOTIDE SEQUENCE [LARGE SCALE GENOMIC DNA]</scope>
    <source>
        <strain evidence="3">NBRC 15456</strain>
    </source>
</reference>
<protein>
    <recommendedName>
        <fullName evidence="4">Restriction endonuclease</fullName>
    </recommendedName>
</protein>
<accession>A0ABQ3T861</accession>
<evidence type="ECO:0008006" key="4">
    <source>
        <dbReference type="Google" id="ProtNLM"/>
    </source>
</evidence>
<evidence type="ECO:0000313" key="3">
    <source>
        <dbReference type="Proteomes" id="UP000608522"/>
    </source>
</evidence>
<organism evidence="2 3">
    <name type="scientific">Streptomyces spororaveus</name>
    <dbReference type="NCBI Taxonomy" id="284039"/>
    <lineage>
        <taxon>Bacteria</taxon>
        <taxon>Bacillati</taxon>
        <taxon>Actinomycetota</taxon>
        <taxon>Actinomycetes</taxon>
        <taxon>Kitasatosporales</taxon>
        <taxon>Streptomycetaceae</taxon>
        <taxon>Streptomyces</taxon>
    </lineage>
</organism>
<feature type="region of interest" description="Disordered" evidence="1">
    <location>
        <begin position="50"/>
        <end position="80"/>
    </location>
</feature>
<dbReference type="Gene3D" id="1.10.260.130">
    <property type="match status" value="1"/>
</dbReference>
<name>A0ABQ3T861_9ACTN</name>
<gene>
    <name evidence="2" type="ORF">Sspor_21220</name>
</gene>
<dbReference type="Gene3D" id="3.40.50.1820">
    <property type="entry name" value="alpha/beta hydrolase"/>
    <property type="match status" value="1"/>
</dbReference>
<evidence type="ECO:0000313" key="2">
    <source>
        <dbReference type="EMBL" id="GHI76561.1"/>
    </source>
</evidence>
<dbReference type="EMBL" id="BNED01000005">
    <property type="protein sequence ID" value="GHI76561.1"/>
    <property type="molecule type" value="Genomic_DNA"/>
</dbReference>
<sequence length="80" mass="8642">MQVKGTATGGVPADLLKVADFINGSYSSGLIFMAAAGQDAAFPELKLDFLPQPGRQGAGERHEGRLRRHRRDRRGPLRGP</sequence>